<protein>
    <submittedName>
        <fullName evidence="5">Sulfurtransferase</fullName>
    </submittedName>
</protein>
<evidence type="ECO:0000256" key="2">
    <source>
        <dbReference type="ARBA" id="ARBA00022737"/>
    </source>
</evidence>
<keyword evidence="6" id="KW-1185">Reference proteome</keyword>
<reference evidence="5 6" key="1">
    <citation type="submission" date="2020-08" db="EMBL/GenBank/DDBJ databases">
        <title>A Genomic Blueprint of the Chicken Gut Microbiome.</title>
        <authorList>
            <person name="Gilroy R."/>
            <person name="Ravi A."/>
            <person name="Getino M."/>
            <person name="Pursley I."/>
            <person name="Horton D.L."/>
            <person name="Alikhan N.-F."/>
            <person name="Baker D."/>
            <person name="Gharbi K."/>
            <person name="Hall N."/>
            <person name="Watson M."/>
            <person name="Adriaenssens E.M."/>
            <person name="Foster-Nyarko E."/>
            <person name="Jarju S."/>
            <person name="Secka A."/>
            <person name="Antonio M."/>
            <person name="Oren A."/>
            <person name="Chaudhuri R."/>
            <person name="La Ragione R.M."/>
            <person name="Hildebrand F."/>
            <person name="Pallen M.J."/>
        </authorList>
    </citation>
    <scope>NUCLEOTIDE SEQUENCE [LARGE SCALE GENOMIC DNA]</scope>
    <source>
        <strain evidence="5 6">Sa4CUA7</strain>
    </source>
</reference>
<dbReference type="RefSeq" id="WP_191719980.1">
    <property type="nucleotide sequence ID" value="NZ_JACSQP010000013.1"/>
</dbReference>
<sequence length="282" mass="30192">MSLLITPDALAELLATDAPVRVLDVRWRLDRPDGRPEYLAGHIPGAVYVDLDRELASRGEPTDGRHPLPSTAQLGEAARRWGIDDGDTVVIYDDLDSFAAARAWWLLTDAGVADVRILDGALRGWVSSGRPLEEGVVVPVPGSVTLARGILPRLSIEDAARLPERGVLLDVRAEERYRGDNEPIDPRAGHVPGAVNAPTTGNVDAEGRFLAPVALRERFTQLGVTDDRPVGVYCGSGITASHTALALTLAGFAPQLYPGSWSQWSNHPDRPVALGSQPGGRS</sequence>
<dbReference type="PROSITE" id="PS00380">
    <property type="entry name" value="RHODANESE_1"/>
    <property type="match status" value="1"/>
</dbReference>
<proteinExistence type="predicted"/>
<dbReference type="InterPro" id="IPR036873">
    <property type="entry name" value="Rhodanese-like_dom_sf"/>
</dbReference>
<feature type="region of interest" description="Disordered" evidence="3">
    <location>
        <begin position="261"/>
        <end position="282"/>
    </location>
</feature>
<keyword evidence="2" id="KW-0677">Repeat</keyword>
<feature type="compositionally biased region" description="Basic and acidic residues" evidence="3">
    <location>
        <begin position="179"/>
        <end position="188"/>
    </location>
</feature>
<evidence type="ECO:0000313" key="5">
    <source>
        <dbReference type="EMBL" id="MBD7958782.1"/>
    </source>
</evidence>
<dbReference type="Proteomes" id="UP000648352">
    <property type="component" value="Unassembled WGS sequence"/>
</dbReference>
<feature type="region of interest" description="Disordered" evidence="3">
    <location>
        <begin position="179"/>
        <end position="199"/>
    </location>
</feature>
<comment type="caution">
    <text evidence="5">The sequence shown here is derived from an EMBL/GenBank/DDBJ whole genome shotgun (WGS) entry which is preliminary data.</text>
</comment>
<accession>A0ABR8S5M8</accession>
<dbReference type="InterPro" id="IPR001307">
    <property type="entry name" value="Thiosulphate_STrfase_CS"/>
</dbReference>
<dbReference type="InterPro" id="IPR001763">
    <property type="entry name" value="Rhodanese-like_dom"/>
</dbReference>
<gene>
    <name evidence="5" type="ORF">H9651_14155</name>
</gene>
<dbReference type="InterPro" id="IPR045078">
    <property type="entry name" value="TST/MPST-like"/>
</dbReference>
<dbReference type="PANTHER" id="PTHR11364:SF27">
    <property type="entry name" value="SULFURTRANSFERASE"/>
    <property type="match status" value="1"/>
</dbReference>
<dbReference type="SUPFAM" id="SSF52821">
    <property type="entry name" value="Rhodanese/Cell cycle control phosphatase"/>
    <property type="match status" value="2"/>
</dbReference>
<dbReference type="PANTHER" id="PTHR11364">
    <property type="entry name" value="THIOSULFATE SULFERTANSFERASE"/>
    <property type="match status" value="1"/>
</dbReference>
<evidence type="ECO:0000256" key="1">
    <source>
        <dbReference type="ARBA" id="ARBA00022679"/>
    </source>
</evidence>
<evidence type="ECO:0000313" key="6">
    <source>
        <dbReference type="Proteomes" id="UP000648352"/>
    </source>
</evidence>
<dbReference type="Pfam" id="PF00581">
    <property type="entry name" value="Rhodanese"/>
    <property type="match status" value="2"/>
</dbReference>
<dbReference type="SMART" id="SM00450">
    <property type="entry name" value="RHOD"/>
    <property type="match status" value="2"/>
</dbReference>
<evidence type="ECO:0000259" key="4">
    <source>
        <dbReference type="PROSITE" id="PS50206"/>
    </source>
</evidence>
<feature type="domain" description="Rhodanese" evidence="4">
    <location>
        <begin position="16"/>
        <end position="134"/>
    </location>
</feature>
<evidence type="ECO:0000256" key="3">
    <source>
        <dbReference type="SAM" id="MobiDB-lite"/>
    </source>
</evidence>
<dbReference type="CDD" id="cd01448">
    <property type="entry name" value="TST_Repeat_1"/>
    <property type="match status" value="1"/>
</dbReference>
<name>A0ABR8S5M8_9MICO</name>
<dbReference type="Gene3D" id="3.40.250.10">
    <property type="entry name" value="Rhodanese-like domain"/>
    <property type="match status" value="2"/>
</dbReference>
<dbReference type="PROSITE" id="PS50206">
    <property type="entry name" value="RHODANESE_3"/>
    <property type="match status" value="2"/>
</dbReference>
<dbReference type="EMBL" id="JACSQP010000013">
    <property type="protein sequence ID" value="MBD7958782.1"/>
    <property type="molecule type" value="Genomic_DNA"/>
</dbReference>
<feature type="domain" description="Rhodanese" evidence="4">
    <location>
        <begin position="162"/>
        <end position="273"/>
    </location>
</feature>
<keyword evidence="1" id="KW-0808">Transferase</keyword>
<dbReference type="CDD" id="cd01449">
    <property type="entry name" value="TST_Repeat_2"/>
    <property type="match status" value="1"/>
</dbReference>
<organism evidence="5 6">
    <name type="scientific">Microbacterium pullorum</name>
    <dbReference type="NCBI Taxonomy" id="2762236"/>
    <lineage>
        <taxon>Bacteria</taxon>
        <taxon>Bacillati</taxon>
        <taxon>Actinomycetota</taxon>
        <taxon>Actinomycetes</taxon>
        <taxon>Micrococcales</taxon>
        <taxon>Microbacteriaceae</taxon>
        <taxon>Microbacterium</taxon>
    </lineage>
</organism>